<name>A0A1W1XTN5_9NEIS</name>
<gene>
    <name evidence="1" type="ORF">SAMN02745857_02771</name>
</gene>
<sequence>MLGITFRNRGPFNISLLANDGYARGAASLLLTDAHLGPNQTIVVRPHLNGLAQCYISWSARNLQTGHVKFGQYSGFSMHTIDIGYF</sequence>
<dbReference type="STRING" id="1121001.SAMN02745857_02771"/>
<accession>A0A1W1XTN5</accession>
<protein>
    <submittedName>
        <fullName evidence="1">Uncharacterized protein</fullName>
    </submittedName>
</protein>
<dbReference type="AlphaFoldDB" id="A0A1W1XTN5"/>
<dbReference type="Proteomes" id="UP000192761">
    <property type="component" value="Unassembled WGS sequence"/>
</dbReference>
<dbReference type="RefSeq" id="WP_084091403.1">
    <property type="nucleotide sequence ID" value="NZ_FWXD01000016.1"/>
</dbReference>
<proteinExistence type="predicted"/>
<reference evidence="1 2" key="1">
    <citation type="submission" date="2017-04" db="EMBL/GenBank/DDBJ databases">
        <authorList>
            <person name="Afonso C.L."/>
            <person name="Miller P.J."/>
            <person name="Scott M.A."/>
            <person name="Spackman E."/>
            <person name="Goraichik I."/>
            <person name="Dimitrov K.M."/>
            <person name="Suarez D.L."/>
            <person name="Swayne D.E."/>
        </authorList>
    </citation>
    <scope>NUCLEOTIDE SEQUENCE [LARGE SCALE GENOMIC DNA]</scope>
    <source>
        <strain evidence="1 2">DSM 23236</strain>
    </source>
</reference>
<evidence type="ECO:0000313" key="2">
    <source>
        <dbReference type="Proteomes" id="UP000192761"/>
    </source>
</evidence>
<organism evidence="1 2">
    <name type="scientific">Andreprevotia lacus DSM 23236</name>
    <dbReference type="NCBI Taxonomy" id="1121001"/>
    <lineage>
        <taxon>Bacteria</taxon>
        <taxon>Pseudomonadati</taxon>
        <taxon>Pseudomonadota</taxon>
        <taxon>Betaproteobacteria</taxon>
        <taxon>Neisseriales</taxon>
        <taxon>Chitinibacteraceae</taxon>
        <taxon>Andreprevotia</taxon>
    </lineage>
</organism>
<dbReference type="EMBL" id="FWXD01000016">
    <property type="protein sequence ID" value="SMC27257.1"/>
    <property type="molecule type" value="Genomic_DNA"/>
</dbReference>
<keyword evidence="2" id="KW-1185">Reference proteome</keyword>
<evidence type="ECO:0000313" key="1">
    <source>
        <dbReference type="EMBL" id="SMC27257.1"/>
    </source>
</evidence>